<accession>D7TVB0</accession>
<dbReference type="HOGENOM" id="CLU_2982994_0_0_1"/>
<dbReference type="Proteomes" id="UP000009183">
    <property type="component" value="Chromosome 2"/>
</dbReference>
<gene>
    <name evidence="1" type="ordered locus">VIT_02s0025g00940</name>
</gene>
<protein>
    <submittedName>
        <fullName evidence="1">Uncharacterized protein</fullName>
    </submittedName>
</protein>
<dbReference type="EMBL" id="FN596251">
    <property type="protein sequence ID" value="CBI34435.3"/>
    <property type="molecule type" value="Genomic_DNA"/>
</dbReference>
<dbReference type="PaxDb" id="29760-VIT_02s0025g00940.t01"/>
<organism evidence="1 2">
    <name type="scientific">Vitis vinifera</name>
    <name type="common">Grape</name>
    <dbReference type="NCBI Taxonomy" id="29760"/>
    <lineage>
        <taxon>Eukaryota</taxon>
        <taxon>Viridiplantae</taxon>
        <taxon>Streptophyta</taxon>
        <taxon>Embryophyta</taxon>
        <taxon>Tracheophyta</taxon>
        <taxon>Spermatophyta</taxon>
        <taxon>Magnoliopsida</taxon>
        <taxon>eudicotyledons</taxon>
        <taxon>Gunneridae</taxon>
        <taxon>Pentapetalae</taxon>
        <taxon>rosids</taxon>
        <taxon>Vitales</taxon>
        <taxon>Vitaceae</taxon>
        <taxon>Viteae</taxon>
        <taxon>Vitis</taxon>
    </lineage>
</organism>
<proteinExistence type="predicted"/>
<evidence type="ECO:0000313" key="2">
    <source>
        <dbReference type="Proteomes" id="UP000009183"/>
    </source>
</evidence>
<evidence type="ECO:0000313" key="1">
    <source>
        <dbReference type="EMBL" id="CBI34435.3"/>
    </source>
</evidence>
<reference evidence="2" key="1">
    <citation type="journal article" date="2007" name="Nature">
        <title>The grapevine genome sequence suggests ancestral hexaploidization in major angiosperm phyla.</title>
        <authorList>
            <consortium name="The French-Italian Public Consortium for Grapevine Genome Characterization."/>
            <person name="Jaillon O."/>
            <person name="Aury J.-M."/>
            <person name="Noel B."/>
            <person name="Policriti A."/>
            <person name="Clepet C."/>
            <person name="Casagrande A."/>
            <person name="Choisne N."/>
            <person name="Aubourg S."/>
            <person name="Vitulo N."/>
            <person name="Jubin C."/>
            <person name="Vezzi A."/>
            <person name="Legeai F."/>
            <person name="Hugueney P."/>
            <person name="Dasilva C."/>
            <person name="Horner D."/>
            <person name="Mica E."/>
            <person name="Jublot D."/>
            <person name="Poulain J."/>
            <person name="Bruyere C."/>
            <person name="Billault A."/>
            <person name="Segurens B."/>
            <person name="Gouyvenoux M."/>
            <person name="Ugarte E."/>
            <person name="Cattonaro F."/>
            <person name="Anthouard V."/>
            <person name="Vico V."/>
            <person name="Del Fabbro C."/>
            <person name="Alaux M."/>
            <person name="Di Gaspero G."/>
            <person name="Dumas V."/>
            <person name="Felice N."/>
            <person name="Paillard S."/>
            <person name="Juman I."/>
            <person name="Moroldo M."/>
            <person name="Scalabrin S."/>
            <person name="Canaguier A."/>
            <person name="Le Clainche I."/>
            <person name="Malacrida G."/>
            <person name="Durand E."/>
            <person name="Pesole G."/>
            <person name="Laucou V."/>
            <person name="Chatelet P."/>
            <person name="Merdinoglu D."/>
            <person name="Delledonne M."/>
            <person name="Pezzotti M."/>
            <person name="Lecharny A."/>
            <person name="Scarpelli C."/>
            <person name="Artiguenave F."/>
            <person name="Pe M.E."/>
            <person name="Valle G."/>
            <person name="Morgante M."/>
            <person name="Caboche M."/>
            <person name="Adam-Blondon A.-F."/>
            <person name="Weissenbach J."/>
            <person name="Quetier F."/>
            <person name="Wincker P."/>
        </authorList>
    </citation>
    <scope>NUCLEOTIDE SEQUENCE [LARGE SCALE GENOMIC DNA]</scope>
    <source>
        <strain evidence="2">cv. Pinot noir / PN40024</strain>
    </source>
</reference>
<dbReference type="AlphaFoldDB" id="D7TVB0"/>
<keyword evidence="2" id="KW-1185">Reference proteome</keyword>
<name>D7TVB0_VITVI</name>
<sequence length="58" mass="6764">MGSNGDESNMKAKEDVNRIQVIQNLTPWLRLIKSWVFFSPPSTPRCSVFLHDIYVLFH</sequence>
<dbReference type="InParanoid" id="D7TVB0"/>